<reference evidence="16" key="1">
    <citation type="journal article" date="2020" name="Stud. Mycol.">
        <title>101 Dothideomycetes genomes: a test case for predicting lifestyles and emergence of pathogens.</title>
        <authorList>
            <person name="Haridas S."/>
            <person name="Albert R."/>
            <person name="Binder M."/>
            <person name="Bloem J."/>
            <person name="Labutti K."/>
            <person name="Salamov A."/>
            <person name="Andreopoulos B."/>
            <person name="Baker S."/>
            <person name="Barry K."/>
            <person name="Bills G."/>
            <person name="Bluhm B."/>
            <person name="Cannon C."/>
            <person name="Castanera R."/>
            <person name="Culley D."/>
            <person name="Daum C."/>
            <person name="Ezra D."/>
            <person name="Gonzalez J."/>
            <person name="Henrissat B."/>
            <person name="Kuo A."/>
            <person name="Liang C."/>
            <person name="Lipzen A."/>
            <person name="Lutzoni F."/>
            <person name="Magnuson J."/>
            <person name="Mondo S."/>
            <person name="Nolan M."/>
            <person name="Ohm R."/>
            <person name="Pangilinan J."/>
            <person name="Park H.-J."/>
            <person name="Ramirez L."/>
            <person name="Alfaro M."/>
            <person name="Sun H."/>
            <person name="Tritt A."/>
            <person name="Yoshinaga Y."/>
            <person name="Zwiers L.-H."/>
            <person name="Turgeon B."/>
            <person name="Goodwin S."/>
            <person name="Spatafora J."/>
            <person name="Crous P."/>
            <person name="Grigoriev I."/>
        </authorList>
    </citation>
    <scope>NUCLEOTIDE SEQUENCE</scope>
    <source>
        <strain evidence="16">CBS 627.86</strain>
    </source>
</reference>
<evidence type="ECO:0000256" key="15">
    <source>
        <dbReference type="SAM" id="Phobius"/>
    </source>
</evidence>
<protein>
    <recommendedName>
        <fullName evidence="5">Dol-P-Glc:Glc(2)Man(9)GlcNAc(2)-PP-Dol alpha-1,2-glucosyltransferase</fullName>
        <ecNumber evidence="4">2.4.1.256</ecNumber>
    </recommendedName>
    <alternativeName>
        <fullName evidence="12">Asparagine-linked glycosylation protein 10</fullName>
    </alternativeName>
</protein>
<comment type="function">
    <text evidence="13">Dol-P-Glc:Glc(2)Man(9)GlcNAc(2)-PP-Dol alpha-1,2-glucosyltransferase that operates in the biosynthetic pathway of dolichol-linked oligosaccharides, the glycan precursors employed in protein asparagine (N)-glycosylation. The assembly of dolichol-linked oligosaccharides begins on the cytosolic side of the endoplasmic reticulum membrane and finishes in its lumen. The sequential addition of sugars to dolichol pyrophosphate produces dolichol-linked oligosaccharides containing fourteen sugars, including two GlcNAcs, nine mannoses and three glucoses. Once assembled, the oligosaccharide is transferred from the lipid to nascent proteins by oligosaccharyltransferases. In the lumen of the endoplasmic reticulum, adds the third and last glucose residue from dolichyl phosphate glucose (Dol-P-Glc) onto the lipid-linked oligosaccharide intermediate Glc(2)Man(9)GlcNAc(2)-PP-Dol to produce Glc(3)Man(9)GlcNAc(2)-PP-Dol.</text>
</comment>
<keyword evidence="8 15" id="KW-0812">Transmembrane</keyword>
<feature type="transmembrane region" description="Helical" evidence="15">
    <location>
        <begin position="7"/>
        <end position="25"/>
    </location>
</feature>
<evidence type="ECO:0000256" key="4">
    <source>
        <dbReference type="ARBA" id="ARBA00011967"/>
    </source>
</evidence>
<evidence type="ECO:0000256" key="2">
    <source>
        <dbReference type="ARBA" id="ARBA00004922"/>
    </source>
</evidence>
<organism evidence="16 17">
    <name type="scientific">Lophiotrema nucula</name>
    <dbReference type="NCBI Taxonomy" id="690887"/>
    <lineage>
        <taxon>Eukaryota</taxon>
        <taxon>Fungi</taxon>
        <taxon>Dikarya</taxon>
        <taxon>Ascomycota</taxon>
        <taxon>Pezizomycotina</taxon>
        <taxon>Dothideomycetes</taxon>
        <taxon>Pleosporomycetidae</taxon>
        <taxon>Pleosporales</taxon>
        <taxon>Lophiotremataceae</taxon>
        <taxon>Lophiotrema</taxon>
    </lineage>
</organism>
<feature type="transmembrane region" description="Helical" evidence="15">
    <location>
        <begin position="145"/>
        <end position="165"/>
    </location>
</feature>
<feature type="transmembrane region" description="Helical" evidence="15">
    <location>
        <begin position="362"/>
        <end position="383"/>
    </location>
</feature>
<dbReference type="AlphaFoldDB" id="A0A6A5ZFV6"/>
<dbReference type="PANTHER" id="PTHR12989">
    <property type="entry name" value="ALPHA-1,2-GLUCOSYLTRANSFERASE ALG10"/>
    <property type="match status" value="1"/>
</dbReference>
<evidence type="ECO:0000256" key="12">
    <source>
        <dbReference type="ARBA" id="ARBA00032069"/>
    </source>
</evidence>
<keyword evidence="9" id="KW-0256">Endoplasmic reticulum</keyword>
<dbReference type="Proteomes" id="UP000799770">
    <property type="component" value="Unassembled WGS sequence"/>
</dbReference>
<comment type="subcellular location">
    <subcellularLocation>
        <location evidence="1">Endoplasmic reticulum membrane</location>
        <topology evidence="1">Multi-pass membrane protein</topology>
    </subcellularLocation>
</comment>
<dbReference type="UniPathway" id="UPA00378"/>
<comment type="similarity">
    <text evidence="3">Belongs to the ALG10 glucosyltransferase family.</text>
</comment>
<comment type="catalytic activity">
    <reaction evidence="14">
        <text>an alpha-D-Glc-(1-&gt;3)-alpha-D-Glc-(1-&gt;3)-alpha-D-Man-(1-&gt;2)-alpha-D-Man-(1-&gt;2)-alpha-D-Man-(1-&gt;3)-[alpha-D-Man-(1-&gt;2)-alpha-D-Man-(1-&gt;3)-[alpha-D-Man-(1-&gt;2)-alpha-D-Man-(1-&gt;6)]-alpha-D-Man-(1-&gt;6)]-beta-D-Man-(1-&gt;4)-beta-D-GlcNAc-(1-&gt;4)-alpha-D-GlcNAc-diphospho-di-trans,poly-cis-dolichol + a di-trans,poly-cis-dolichyl beta-D-glucosyl phosphate = a alpha-D-Glc-(1-&gt;2)-alpha-D-Glc-(1-&gt;3)-alpha-D-Glc-(1-&gt;3)-alpha-D-Man-(1-&gt;2)-alpha-D-Man-(1-&gt;2)-alpha-D-Man-(1-&gt;3)-[alpha-D-Man-(1-&gt;2)-alpha-D-Man-(1-&gt;3)-[alpha-D-Man-(1-&gt;2)-alpha-D-Man-(1-&gt;6)]-alpha-D-Man-(1-&gt;6)]-beta-D-Man-(1-&gt;4)-beta-D-GlcNAc-(1-&gt;4)-alpha-D-GlcNAc-diphospho-di-trans,poly-cis-dolichol + a di-trans,poly-cis-dolichyl phosphate + H(+)</text>
        <dbReference type="Rhea" id="RHEA:29543"/>
        <dbReference type="Rhea" id="RHEA-COMP:19498"/>
        <dbReference type="Rhea" id="RHEA-COMP:19502"/>
        <dbReference type="Rhea" id="RHEA-COMP:19512"/>
        <dbReference type="Rhea" id="RHEA-COMP:19522"/>
        <dbReference type="ChEBI" id="CHEBI:15378"/>
        <dbReference type="ChEBI" id="CHEBI:57525"/>
        <dbReference type="ChEBI" id="CHEBI:57683"/>
        <dbReference type="ChEBI" id="CHEBI:132522"/>
        <dbReference type="ChEBI" id="CHEBI:132523"/>
        <dbReference type="EC" id="2.4.1.256"/>
    </reaction>
    <physiologicalReaction direction="left-to-right" evidence="14">
        <dbReference type="Rhea" id="RHEA:29544"/>
    </physiologicalReaction>
</comment>
<dbReference type="GO" id="GO:0106073">
    <property type="term" value="F:dolichyl pyrophosphate Glc2Man9GlcNAc2 alpha-1,2-glucosyltransferase activity"/>
    <property type="evidence" value="ECO:0007669"/>
    <property type="project" value="UniProtKB-EC"/>
</dbReference>
<evidence type="ECO:0000256" key="3">
    <source>
        <dbReference type="ARBA" id="ARBA00010600"/>
    </source>
</evidence>
<evidence type="ECO:0000256" key="7">
    <source>
        <dbReference type="ARBA" id="ARBA00022679"/>
    </source>
</evidence>
<evidence type="ECO:0000256" key="10">
    <source>
        <dbReference type="ARBA" id="ARBA00022989"/>
    </source>
</evidence>
<dbReference type="GO" id="GO:0006488">
    <property type="term" value="P:dolichol-linked oligosaccharide biosynthetic process"/>
    <property type="evidence" value="ECO:0007669"/>
    <property type="project" value="InterPro"/>
</dbReference>
<keyword evidence="7 16" id="KW-0808">Transferase</keyword>
<keyword evidence="10 15" id="KW-1133">Transmembrane helix</keyword>
<evidence type="ECO:0000256" key="13">
    <source>
        <dbReference type="ARBA" id="ARBA00044727"/>
    </source>
</evidence>
<comment type="pathway">
    <text evidence="2">Protein modification; protein glycosylation.</text>
</comment>
<gene>
    <name evidence="16" type="ORF">BDV96DRAFT_489248</name>
</gene>
<keyword evidence="11 15" id="KW-0472">Membrane</keyword>
<evidence type="ECO:0000256" key="9">
    <source>
        <dbReference type="ARBA" id="ARBA00022824"/>
    </source>
</evidence>
<sequence length="558" mass="62107">MPSLLQIWALPMAVIAIANVAYTWLRLVNLTVPDPYLDEVFHVPQAQRYCNGDYTWDPKITTPPGLYAISLLFKPIIGNCDTSSLRALNAGAICLICVLAYDIRRNLRIRGRGASRASKEEAATKGWTAILDAHTALNTSLFPPLFFFSGLYYTDVVSTLLVLFSYNTFLKRGTSGLQVWQGIAHVLIGISALSMRQTNICWVAIFPAGLALVDALKTASTKPASDAKPDAVNALKRSWTDGYAYDPPASTASLQDYAVFVLSTAIAALRSPILAARVITPHILLLGLFAGFVAWNGGVVLGDKSNHVATVHTPQMLYIWPYINFFSLPLTLSVVLGPIVRRLPKSQTRTLVESRLIGQYRVSAPSFITAVLFLTLGTTAVHFNTIVHPFTLADNRHYVFYVFRILQRHPAIKFLAVPVYYICAWAAIQTVGLGSRRTLEDGQRADDRKPAKNEAMGQPCQSSFILIWLATTALSVISAPLVEPRYFIIPWIMWRLHVPSIATASHSRSGEAGKTLYDIRLILETVWLLAINIITGYTFLYREFTWLNEPMRVQRFLW</sequence>
<keyword evidence="17" id="KW-1185">Reference proteome</keyword>
<evidence type="ECO:0000256" key="6">
    <source>
        <dbReference type="ARBA" id="ARBA00022676"/>
    </source>
</evidence>
<dbReference type="PIRSF" id="PIRSF028810">
    <property type="entry name" value="Alpha1_2_glucosyltferase_Alg10"/>
    <property type="match status" value="1"/>
</dbReference>
<proteinExistence type="inferred from homology"/>
<evidence type="ECO:0000256" key="14">
    <source>
        <dbReference type="ARBA" id="ARBA00048064"/>
    </source>
</evidence>
<dbReference type="Pfam" id="PF04922">
    <property type="entry name" value="DIE2_ALG10"/>
    <property type="match status" value="1"/>
</dbReference>
<evidence type="ECO:0000313" key="17">
    <source>
        <dbReference type="Proteomes" id="UP000799770"/>
    </source>
</evidence>
<feature type="transmembrane region" description="Helical" evidence="15">
    <location>
        <begin position="519"/>
        <end position="540"/>
    </location>
</feature>
<dbReference type="EMBL" id="ML977318">
    <property type="protein sequence ID" value="KAF2117607.1"/>
    <property type="molecule type" value="Genomic_DNA"/>
</dbReference>
<evidence type="ECO:0000256" key="5">
    <source>
        <dbReference type="ARBA" id="ARBA00018512"/>
    </source>
</evidence>
<feature type="transmembrane region" description="Helical" evidence="15">
    <location>
        <begin position="464"/>
        <end position="482"/>
    </location>
</feature>
<feature type="transmembrane region" description="Helical" evidence="15">
    <location>
        <begin position="322"/>
        <end position="341"/>
    </location>
</feature>
<name>A0A6A5ZFV6_9PLEO</name>
<evidence type="ECO:0000256" key="11">
    <source>
        <dbReference type="ARBA" id="ARBA00023136"/>
    </source>
</evidence>
<keyword evidence="6" id="KW-0328">Glycosyltransferase</keyword>
<feature type="transmembrane region" description="Helical" evidence="15">
    <location>
        <begin position="411"/>
        <end position="428"/>
    </location>
</feature>
<dbReference type="PANTHER" id="PTHR12989:SF10">
    <property type="entry name" value="DOL-P-GLC:GLC(2)MAN(9)GLCNAC(2)-PP-DOL ALPHA-1,2-GLUCOSYLTRANSFERASE-RELATED"/>
    <property type="match status" value="1"/>
</dbReference>
<dbReference type="InterPro" id="IPR016900">
    <property type="entry name" value="Alg10"/>
</dbReference>
<dbReference type="EC" id="2.4.1.256" evidence="4"/>
<evidence type="ECO:0000313" key="16">
    <source>
        <dbReference type="EMBL" id="KAF2117607.1"/>
    </source>
</evidence>
<dbReference type="OrthoDB" id="4769at2759"/>
<evidence type="ECO:0000256" key="1">
    <source>
        <dbReference type="ARBA" id="ARBA00004477"/>
    </source>
</evidence>
<evidence type="ECO:0000256" key="8">
    <source>
        <dbReference type="ARBA" id="ARBA00022692"/>
    </source>
</evidence>
<accession>A0A6A5ZFV6</accession>
<feature type="transmembrane region" description="Helical" evidence="15">
    <location>
        <begin position="283"/>
        <end position="302"/>
    </location>
</feature>
<dbReference type="GO" id="GO:0005789">
    <property type="term" value="C:endoplasmic reticulum membrane"/>
    <property type="evidence" value="ECO:0007669"/>
    <property type="project" value="UniProtKB-SubCell"/>
</dbReference>